<protein>
    <submittedName>
        <fullName evidence="1">Uncharacterized protein</fullName>
    </submittedName>
</protein>
<sequence>MTTYSIPAPDGKTYRIEGPAGASLEEIKAEVIRQHPHLGATSAPAVSEIPKERSITDVDRDFLAGAVRGAGSIGATILAPFDAIARVRGKELPYFPGRLDDRRQQMTQALATMGADPESTAFALGKTGTEIAGTLPIGGLLSKGVTAVAPRLAPLATAIETGGFKTGLAPGLQSVATRTAGGAIAGGASAAAVNPEDATSGAIIGAVLPTFGAALVKQGAKFSGWLYDAMKGKLGEVKAGEIARRVAGGDLAAIRAANAAAQQGLSSGQAAAGIDNAAYAALDDLARKQNPASYYSRQVIDQADAATNELARLAGGATATESRAVRETSKNALNAITTPMRDIELGAAGEAGRVTPGLEAKVSKFEQGATAKVEDVRRFTAAADRASEWAKTWTPTTTRDSGQSLLRRYAKDHPQFQQTYPSQLAVRADQVATDAAESSLRFGEVARDAKATLASLEANGLRPLKTESLVSTLQSKLANPDIGTNRDAAGAITRVSQMLQDWTNKYGIITPEALYAIRKNGVAGAIADLNPGANEDQRRQFAQSVMRYVRPLFDDAIEQAGGTGWGAYLKTFERGMHGIEEKQLADVARNLYTSGDKAGFVDLVTGRNPKLVEDIFGPGKYDFSKEMGKAAVQFEQIAANTARDTKLAEQATKGGEELSNIIQDATPKFNFPPSLSTKIAVARQGLREFEGKVNRATLAALTEGMKSGASANAMLDMLPAKERVKVLRIMTNSPTWNPQLTAAARQGVVNQLAPEESQNALRVTPRDNINNLRQ</sequence>
<organism evidence="1">
    <name type="scientific">uncultured Caudovirales phage</name>
    <dbReference type="NCBI Taxonomy" id="2100421"/>
    <lineage>
        <taxon>Viruses</taxon>
        <taxon>Duplodnaviria</taxon>
        <taxon>Heunggongvirae</taxon>
        <taxon>Uroviricota</taxon>
        <taxon>Caudoviricetes</taxon>
        <taxon>Peduoviridae</taxon>
        <taxon>Maltschvirus</taxon>
        <taxon>Maltschvirus maltsch</taxon>
    </lineage>
</organism>
<name>A0A6J5QN33_9CAUD</name>
<dbReference type="EMBL" id="LR797059">
    <property type="protein sequence ID" value="CAB4183966.1"/>
    <property type="molecule type" value="Genomic_DNA"/>
</dbReference>
<evidence type="ECO:0000313" key="1">
    <source>
        <dbReference type="EMBL" id="CAB4183966.1"/>
    </source>
</evidence>
<proteinExistence type="predicted"/>
<reference evidence="1" key="1">
    <citation type="submission" date="2020-05" db="EMBL/GenBank/DDBJ databases">
        <authorList>
            <person name="Chiriac C."/>
            <person name="Salcher M."/>
            <person name="Ghai R."/>
            <person name="Kavagutti S V."/>
        </authorList>
    </citation>
    <scope>NUCLEOTIDE SEQUENCE</scope>
</reference>
<accession>A0A6J5QN33</accession>
<gene>
    <name evidence="1" type="ORF">UFOVP1101_25</name>
</gene>